<dbReference type="SMART" id="SM00355">
    <property type="entry name" value="ZnF_C2H2"/>
    <property type="match status" value="2"/>
</dbReference>
<dbReference type="EMBL" id="CAXKWB010081710">
    <property type="protein sequence ID" value="CAL4206055.1"/>
    <property type="molecule type" value="Genomic_DNA"/>
</dbReference>
<name>A0AAV2SP11_MEGNR</name>
<evidence type="ECO:0000313" key="5">
    <source>
        <dbReference type="Proteomes" id="UP001497623"/>
    </source>
</evidence>
<dbReference type="Gene3D" id="3.30.160.60">
    <property type="entry name" value="Classic Zinc Finger"/>
    <property type="match status" value="1"/>
</dbReference>
<evidence type="ECO:0000256" key="1">
    <source>
        <dbReference type="PROSITE-ProRule" id="PRU00042"/>
    </source>
</evidence>
<protein>
    <recommendedName>
        <fullName evidence="3">C2H2-type domain-containing protein</fullName>
    </recommendedName>
</protein>
<feature type="domain" description="C2H2-type" evidence="3">
    <location>
        <begin position="147"/>
        <end position="169"/>
    </location>
</feature>
<dbReference type="SUPFAM" id="SSF57667">
    <property type="entry name" value="beta-beta-alpha zinc fingers"/>
    <property type="match status" value="1"/>
</dbReference>
<evidence type="ECO:0000259" key="3">
    <source>
        <dbReference type="PROSITE" id="PS50157"/>
    </source>
</evidence>
<evidence type="ECO:0000256" key="2">
    <source>
        <dbReference type="SAM" id="MobiDB-lite"/>
    </source>
</evidence>
<keyword evidence="1" id="KW-0479">Metal-binding</keyword>
<dbReference type="PROSITE" id="PS50157">
    <property type="entry name" value="ZINC_FINGER_C2H2_2"/>
    <property type="match status" value="2"/>
</dbReference>
<comment type="caution">
    <text evidence="4">The sequence shown here is derived from an EMBL/GenBank/DDBJ whole genome shotgun (WGS) entry which is preliminary data.</text>
</comment>
<feature type="region of interest" description="Disordered" evidence="2">
    <location>
        <begin position="1"/>
        <end position="21"/>
    </location>
</feature>
<dbReference type="GO" id="GO:0008270">
    <property type="term" value="F:zinc ion binding"/>
    <property type="evidence" value="ECO:0007669"/>
    <property type="project" value="UniProtKB-KW"/>
</dbReference>
<organism evidence="4 5">
    <name type="scientific">Meganyctiphanes norvegica</name>
    <name type="common">Northern krill</name>
    <name type="synonym">Thysanopoda norvegica</name>
    <dbReference type="NCBI Taxonomy" id="48144"/>
    <lineage>
        <taxon>Eukaryota</taxon>
        <taxon>Metazoa</taxon>
        <taxon>Ecdysozoa</taxon>
        <taxon>Arthropoda</taxon>
        <taxon>Crustacea</taxon>
        <taxon>Multicrustacea</taxon>
        <taxon>Malacostraca</taxon>
        <taxon>Eumalacostraca</taxon>
        <taxon>Eucarida</taxon>
        <taxon>Euphausiacea</taxon>
        <taxon>Euphausiidae</taxon>
        <taxon>Meganyctiphanes</taxon>
    </lineage>
</organism>
<keyword evidence="1" id="KW-0863">Zinc-finger</keyword>
<dbReference type="Proteomes" id="UP001497623">
    <property type="component" value="Unassembled WGS sequence"/>
</dbReference>
<sequence length="182" mass="20866">MKIHFKQEPKPISQQNKAKSLGSQNDVTLLIKKEPNTTLLDDENTAGSQLIPRLDQLQCQDCFLWFKNKTALANHNRKHLKDNSKSSLHLLTNVDEQSILPPKIDPQAGHLDTIFNDLLTNADEQSIILPKIEPQTEHSDTIFSDKLQCPDCPKNFKYKQALINHKRKHLQHLKAPRLNRIA</sequence>
<feature type="non-terminal residue" evidence="4">
    <location>
        <position position="182"/>
    </location>
</feature>
<feature type="compositionally biased region" description="Polar residues" evidence="2">
    <location>
        <begin position="12"/>
        <end position="21"/>
    </location>
</feature>
<dbReference type="InterPro" id="IPR036236">
    <property type="entry name" value="Znf_C2H2_sf"/>
</dbReference>
<gene>
    <name evidence="4" type="ORF">MNOR_LOCUS37990</name>
</gene>
<accession>A0AAV2SP11</accession>
<proteinExistence type="predicted"/>
<keyword evidence="1" id="KW-0862">Zinc</keyword>
<dbReference type="Pfam" id="PF00096">
    <property type="entry name" value="zf-C2H2"/>
    <property type="match status" value="1"/>
</dbReference>
<feature type="domain" description="C2H2-type" evidence="3">
    <location>
        <begin position="57"/>
        <end position="84"/>
    </location>
</feature>
<evidence type="ECO:0000313" key="4">
    <source>
        <dbReference type="EMBL" id="CAL4206055.1"/>
    </source>
</evidence>
<dbReference type="PROSITE" id="PS00028">
    <property type="entry name" value="ZINC_FINGER_C2H2_1"/>
    <property type="match status" value="2"/>
</dbReference>
<dbReference type="AlphaFoldDB" id="A0AAV2SP11"/>
<keyword evidence="5" id="KW-1185">Reference proteome</keyword>
<reference evidence="4 5" key="1">
    <citation type="submission" date="2024-05" db="EMBL/GenBank/DDBJ databases">
        <authorList>
            <person name="Wallberg A."/>
        </authorList>
    </citation>
    <scope>NUCLEOTIDE SEQUENCE [LARGE SCALE GENOMIC DNA]</scope>
</reference>
<dbReference type="InterPro" id="IPR013087">
    <property type="entry name" value="Znf_C2H2_type"/>
</dbReference>